<proteinExistence type="predicted"/>
<organism evidence="1 2">
    <name type="scientific">Protea cynaroides</name>
    <dbReference type="NCBI Taxonomy" id="273540"/>
    <lineage>
        <taxon>Eukaryota</taxon>
        <taxon>Viridiplantae</taxon>
        <taxon>Streptophyta</taxon>
        <taxon>Embryophyta</taxon>
        <taxon>Tracheophyta</taxon>
        <taxon>Spermatophyta</taxon>
        <taxon>Magnoliopsida</taxon>
        <taxon>Proteales</taxon>
        <taxon>Proteaceae</taxon>
        <taxon>Protea</taxon>
    </lineage>
</organism>
<gene>
    <name evidence="1" type="ORF">NE237_031018</name>
</gene>
<name>A0A9Q0GU25_9MAGN</name>
<evidence type="ECO:0000313" key="2">
    <source>
        <dbReference type="Proteomes" id="UP001141806"/>
    </source>
</evidence>
<reference evidence="1" key="1">
    <citation type="journal article" date="2023" name="Plant J.">
        <title>The genome of the king protea, Protea cynaroides.</title>
        <authorList>
            <person name="Chang J."/>
            <person name="Duong T.A."/>
            <person name="Schoeman C."/>
            <person name="Ma X."/>
            <person name="Roodt D."/>
            <person name="Barker N."/>
            <person name="Li Z."/>
            <person name="Van de Peer Y."/>
            <person name="Mizrachi E."/>
        </authorList>
    </citation>
    <scope>NUCLEOTIDE SEQUENCE</scope>
    <source>
        <tissue evidence="1">Young leaves</tissue>
    </source>
</reference>
<comment type="caution">
    <text evidence="1">The sequence shown here is derived from an EMBL/GenBank/DDBJ whole genome shotgun (WGS) entry which is preliminary data.</text>
</comment>
<dbReference type="Proteomes" id="UP001141806">
    <property type="component" value="Unassembled WGS sequence"/>
</dbReference>
<dbReference type="EMBL" id="JAMYWD010000012">
    <property type="protein sequence ID" value="KAJ4954186.1"/>
    <property type="molecule type" value="Genomic_DNA"/>
</dbReference>
<accession>A0A9Q0GU25</accession>
<keyword evidence="2" id="KW-1185">Reference proteome</keyword>
<evidence type="ECO:0000313" key="1">
    <source>
        <dbReference type="EMBL" id="KAJ4954186.1"/>
    </source>
</evidence>
<protein>
    <submittedName>
        <fullName evidence="1">Uncharacterized protein</fullName>
    </submittedName>
</protein>
<dbReference type="AlphaFoldDB" id="A0A9Q0GU25"/>
<sequence>MHVNRLLLHARGEADIAAGDEVFHRSDRTNLVTVGLPMARSLLQEVSFAAEELMDLRLHGPAGPENLKEAKAIAEGSVADCKGLKESSTTGSQAQSIGSGRSDVLQMGSNIEGVGQVVFSVGSIAQTAGSDKAEAIIACAEGVIPVSKRWSTISGSQTVAMGVVEQSLLMDMRSCRCAEGVILSHVNGAARMELISHDQIPSTLVVLRRLVMSQVPPEGDSNHQGQGTSLEHMASVPIGGCNGIATMQSFPNGTSQMILGMLRDRSVSNSDQVDGTFSASDGTELGGPCREVEDQVIARGRLGVVQLLSRVVEGAKSLSHVRDLIRDDVSAFGLQEDSIRVTKGAGLDPGWRFVVVDDREFSWELDAHFPLPTSSSAVSYLSISYIYRPTMLLPAEIFVFLVGSVRVAIVGNGRNGFKFKRDGRRVRLAGVLASKMLPRAEIFVFGWDR</sequence>